<evidence type="ECO:0000256" key="1">
    <source>
        <dbReference type="ARBA" id="ARBA00001255"/>
    </source>
</evidence>
<dbReference type="InterPro" id="IPR031704">
    <property type="entry name" value="Glyco_hydro_36_N"/>
</dbReference>
<accession>A0A1G9LMS7</accession>
<dbReference type="Gene3D" id="3.20.20.70">
    <property type="entry name" value="Aldolase class I"/>
    <property type="match status" value="1"/>
</dbReference>
<evidence type="ECO:0000256" key="4">
    <source>
        <dbReference type="ARBA" id="ARBA00022801"/>
    </source>
</evidence>
<dbReference type="SUPFAM" id="SSF51445">
    <property type="entry name" value="(Trans)glycosidases"/>
    <property type="match status" value="1"/>
</dbReference>
<dbReference type="InterPro" id="IPR013785">
    <property type="entry name" value="Aldolase_TIM"/>
</dbReference>
<keyword evidence="5 6" id="KW-0326">Glycosidase</keyword>
<dbReference type="PIRSF" id="PIRSF005536">
    <property type="entry name" value="Agal"/>
    <property type="match status" value="1"/>
</dbReference>
<dbReference type="InterPro" id="IPR017853">
    <property type="entry name" value="GH"/>
</dbReference>
<proteinExistence type="inferred from homology"/>
<dbReference type="PANTHER" id="PTHR43053:SF3">
    <property type="entry name" value="ALPHA-GALACTOSIDASE C-RELATED"/>
    <property type="match status" value="1"/>
</dbReference>
<sequence length="730" mass="84211">MTIEYNQQENTFHISNQHISYVVGIEKETYLVGKYFGKKLNYFNGSRYHYLYDRGFCSNPDNDDKSFSLDTILNEFPDSQSGDFRTPAYQLEGLDGDPVTRFSYQGYEIHKGKEKLAGLPYVRVFDDSQAESLIIHLKDSVRQLELDLTYTIYDDQPIITRSAKLLNLGQEPVYIKKLMSYNLDFLDGDWEVVTLYGSHINEKNLNRRPIQSDLIKIGSTRGTSSPQSSPFIGLVKDDTTENSGEAYGFTLMYSGSFEGSIEKSQYGTLRTQLGIQSKNFKWLLEPEEVFQAPEVILTYSDKGLNKLSQGFHRLFVNQVMNPQFAKKERPILINSWEGHYFDIDEDNLYELAVESHKLGFELFVIDDGWFKKRNSDRSSLGDWVFDDKKFPSGFEKFAARIRALNLKLGIWFEPEMVSPDSELYRHHPNWVIKSWRYEPILSRNQLVLDLTNPNVREYLVDSISNVIEEGEVSYVKWDMNRHLTDLYSVNLGAAQQGELSHRYVLGLYDILERLTQRFPNVIFENCSSGGGRFDAGMLYYMPQTWTSDNTDAIARLQIQNGTSLLFPQVAMGNHVSDIPNHQLGRLTPLETRFNVACAGNLGYELDLVRLSDEEKAAIKSQITFYKKYRKTFQFGKFYRLSSANDNIISWQIVSQDGNQVILIVVQKMTSNIYKVPIIHLQGLDEEVFYQNIETKEAFCGDELMYSGLTIPRMKGDCTSKMYVFEKLKEE</sequence>
<evidence type="ECO:0000313" key="11">
    <source>
        <dbReference type="Proteomes" id="UP000183162"/>
    </source>
</evidence>
<evidence type="ECO:0000256" key="2">
    <source>
        <dbReference type="ARBA" id="ARBA00006202"/>
    </source>
</evidence>
<dbReference type="RefSeq" id="WP_074566924.1">
    <property type="nucleotide sequence ID" value="NZ_FNGX01000003.1"/>
</dbReference>
<dbReference type="InterPro" id="IPR050985">
    <property type="entry name" value="Alpha-glycosidase_related"/>
</dbReference>
<dbReference type="EMBL" id="FNGX01000003">
    <property type="protein sequence ID" value="SDL63164.1"/>
    <property type="molecule type" value="Genomic_DNA"/>
</dbReference>
<dbReference type="OrthoDB" id="9758822at2"/>
<organism evidence="10 11">
    <name type="scientific">Streptococcus equinus</name>
    <name type="common">Streptococcus bovis</name>
    <dbReference type="NCBI Taxonomy" id="1335"/>
    <lineage>
        <taxon>Bacteria</taxon>
        <taxon>Bacillati</taxon>
        <taxon>Bacillota</taxon>
        <taxon>Bacilli</taxon>
        <taxon>Lactobacillales</taxon>
        <taxon>Streptococcaceae</taxon>
        <taxon>Streptococcus</taxon>
    </lineage>
</organism>
<evidence type="ECO:0000256" key="7">
    <source>
        <dbReference type="PIRSR" id="PIRSR005536-1"/>
    </source>
</evidence>
<dbReference type="InterPro" id="IPR000111">
    <property type="entry name" value="Glyco_hydro_27/36_CS"/>
</dbReference>
<feature type="active site" description="Proton donor" evidence="7">
    <location>
        <position position="548"/>
    </location>
</feature>
<feature type="domain" description="Glycosyl hydrolase family 36 N-terminal" evidence="9">
    <location>
        <begin position="31"/>
        <end position="285"/>
    </location>
</feature>
<dbReference type="InterPro" id="IPR031705">
    <property type="entry name" value="Glyco_hydro_36_C"/>
</dbReference>
<evidence type="ECO:0000259" key="9">
    <source>
        <dbReference type="Pfam" id="PF16875"/>
    </source>
</evidence>
<dbReference type="InterPro" id="IPR002252">
    <property type="entry name" value="Glyco_hydro_36"/>
</dbReference>
<dbReference type="FunFam" id="3.20.20.70:FF:000118">
    <property type="entry name" value="Alpha-galactosidase"/>
    <property type="match status" value="1"/>
</dbReference>
<dbReference type="PRINTS" id="PR00743">
    <property type="entry name" value="GLHYDRLASE36"/>
</dbReference>
<feature type="domain" description="Glycosyl hydrolase family 36 C-terminal" evidence="8">
    <location>
        <begin position="649"/>
        <end position="724"/>
    </location>
</feature>
<dbReference type="AlphaFoldDB" id="A0A1G9LMS7"/>
<evidence type="ECO:0000313" key="10">
    <source>
        <dbReference type="EMBL" id="SDL63164.1"/>
    </source>
</evidence>
<evidence type="ECO:0000256" key="3">
    <source>
        <dbReference type="ARBA" id="ARBA00012755"/>
    </source>
</evidence>
<dbReference type="Proteomes" id="UP000183162">
    <property type="component" value="Unassembled WGS sequence"/>
</dbReference>
<evidence type="ECO:0000256" key="6">
    <source>
        <dbReference type="PIRNR" id="PIRNR005536"/>
    </source>
</evidence>
<feature type="active site" description="Nucleophile" evidence="7">
    <location>
        <position position="478"/>
    </location>
</feature>
<dbReference type="PROSITE" id="PS00512">
    <property type="entry name" value="ALPHA_GALACTOSIDASE"/>
    <property type="match status" value="1"/>
</dbReference>
<dbReference type="Gene3D" id="2.70.98.60">
    <property type="entry name" value="alpha-galactosidase from lactobacil brevis"/>
    <property type="match status" value="1"/>
</dbReference>
<dbReference type="InterPro" id="IPR013780">
    <property type="entry name" value="Glyco_hydro_b"/>
</dbReference>
<comment type="catalytic activity">
    <reaction evidence="1 6">
        <text>Hydrolysis of terminal, non-reducing alpha-D-galactose residues in alpha-D-galactosides, including galactose oligosaccharides, galactomannans and galactolipids.</text>
        <dbReference type="EC" id="3.2.1.22"/>
    </reaction>
</comment>
<keyword evidence="4 6" id="KW-0378">Hydrolase</keyword>
<dbReference type="Pfam" id="PF16874">
    <property type="entry name" value="Glyco_hydro_36C"/>
    <property type="match status" value="1"/>
</dbReference>
<dbReference type="GO" id="GO:0004557">
    <property type="term" value="F:alpha-galactosidase activity"/>
    <property type="evidence" value="ECO:0007669"/>
    <property type="project" value="UniProtKB-UniRule"/>
</dbReference>
<protein>
    <recommendedName>
        <fullName evidence="3 6">Alpha-galactosidase</fullName>
        <ecNumber evidence="3 6">3.2.1.22</ecNumber>
    </recommendedName>
</protein>
<evidence type="ECO:0000256" key="5">
    <source>
        <dbReference type="ARBA" id="ARBA00023295"/>
    </source>
</evidence>
<dbReference type="Pfam" id="PF16875">
    <property type="entry name" value="Glyco_hydro_36N"/>
    <property type="match status" value="1"/>
</dbReference>
<dbReference type="Gene3D" id="2.60.40.1180">
    <property type="entry name" value="Golgi alpha-mannosidase II"/>
    <property type="match status" value="1"/>
</dbReference>
<reference evidence="10 11" key="1">
    <citation type="submission" date="2016-10" db="EMBL/GenBank/DDBJ databases">
        <authorList>
            <person name="de Groot N.N."/>
        </authorList>
    </citation>
    <scope>NUCLEOTIDE SEQUENCE [LARGE SCALE GENOMIC DNA]</scope>
    <source>
        <strain evidence="10 11">Sb09</strain>
    </source>
</reference>
<evidence type="ECO:0000259" key="8">
    <source>
        <dbReference type="Pfam" id="PF16874"/>
    </source>
</evidence>
<comment type="similarity">
    <text evidence="2">Belongs to the glycosyl hydrolase 36 family.</text>
</comment>
<dbReference type="EC" id="3.2.1.22" evidence="3 6"/>
<dbReference type="CDD" id="cd14791">
    <property type="entry name" value="GH36"/>
    <property type="match status" value="1"/>
</dbReference>
<dbReference type="InterPro" id="IPR038417">
    <property type="entry name" value="Alpga-gal_N_sf"/>
</dbReference>
<dbReference type="PANTHER" id="PTHR43053">
    <property type="entry name" value="GLYCOSIDASE FAMILY 31"/>
    <property type="match status" value="1"/>
</dbReference>
<name>A0A1G9LMS7_STREI</name>
<gene>
    <name evidence="10" type="ORF">SAMN05216400_1193</name>
</gene>
<dbReference type="Pfam" id="PF02065">
    <property type="entry name" value="Melibiase"/>
    <property type="match status" value="1"/>
</dbReference>
<dbReference type="GO" id="GO:0016052">
    <property type="term" value="P:carbohydrate catabolic process"/>
    <property type="evidence" value="ECO:0007669"/>
    <property type="project" value="InterPro"/>
</dbReference>